<organism evidence="1 2">
    <name type="scientific">Populus trichocarpa</name>
    <name type="common">Western balsam poplar</name>
    <name type="synonym">Populus balsamifera subsp. trichocarpa</name>
    <dbReference type="NCBI Taxonomy" id="3694"/>
    <lineage>
        <taxon>Eukaryota</taxon>
        <taxon>Viridiplantae</taxon>
        <taxon>Streptophyta</taxon>
        <taxon>Embryophyta</taxon>
        <taxon>Tracheophyta</taxon>
        <taxon>Spermatophyta</taxon>
        <taxon>Magnoliopsida</taxon>
        <taxon>eudicotyledons</taxon>
        <taxon>Gunneridae</taxon>
        <taxon>Pentapetalae</taxon>
        <taxon>rosids</taxon>
        <taxon>fabids</taxon>
        <taxon>Malpighiales</taxon>
        <taxon>Salicaceae</taxon>
        <taxon>Saliceae</taxon>
        <taxon>Populus</taxon>
    </lineage>
</organism>
<sequence length="98" mass="11247">MFTRCKGFWRQIKWILNGSGEDRCWSKVFTIPSCAFPASLGRPLGKCSDSEVIFQEANVYDKMFFFDLNQSSLRMLQLQRQFSLGQASIHTESLVSVV</sequence>
<reference evidence="1 2" key="1">
    <citation type="journal article" date="2006" name="Science">
        <title>The genome of black cottonwood, Populus trichocarpa (Torr. &amp; Gray).</title>
        <authorList>
            <person name="Tuskan G.A."/>
            <person name="Difazio S."/>
            <person name="Jansson S."/>
            <person name="Bohlmann J."/>
            <person name="Grigoriev I."/>
            <person name="Hellsten U."/>
            <person name="Putnam N."/>
            <person name="Ralph S."/>
            <person name="Rombauts S."/>
            <person name="Salamov A."/>
            <person name="Schein J."/>
            <person name="Sterck L."/>
            <person name="Aerts A."/>
            <person name="Bhalerao R.R."/>
            <person name="Bhalerao R.P."/>
            <person name="Blaudez D."/>
            <person name="Boerjan W."/>
            <person name="Brun A."/>
            <person name="Brunner A."/>
            <person name="Busov V."/>
            <person name="Campbell M."/>
            <person name="Carlson J."/>
            <person name="Chalot M."/>
            <person name="Chapman J."/>
            <person name="Chen G.L."/>
            <person name="Cooper D."/>
            <person name="Coutinho P.M."/>
            <person name="Couturier J."/>
            <person name="Covert S."/>
            <person name="Cronk Q."/>
            <person name="Cunningham R."/>
            <person name="Davis J."/>
            <person name="Degroeve S."/>
            <person name="Dejardin A."/>
            <person name="Depamphilis C."/>
            <person name="Detter J."/>
            <person name="Dirks B."/>
            <person name="Dubchak I."/>
            <person name="Duplessis S."/>
            <person name="Ehlting J."/>
            <person name="Ellis B."/>
            <person name="Gendler K."/>
            <person name="Goodstein D."/>
            <person name="Gribskov M."/>
            <person name="Grimwood J."/>
            <person name="Groover A."/>
            <person name="Gunter L."/>
            <person name="Hamberger B."/>
            <person name="Heinze B."/>
            <person name="Helariutta Y."/>
            <person name="Henrissat B."/>
            <person name="Holligan D."/>
            <person name="Holt R."/>
            <person name="Huang W."/>
            <person name="Islam-Faridi N."/>
            <person name="Jones S."/>
            <person name="Jones-Rhoades M."/>
            <person name="Jorgensen R."/>
            <person name="Joshi C."/>
            <person name="Kangasjarvi J."/>
            <person name="Karlsson J."/>
            <person name="Kelleher C."/>
            <person name="Kirkpatrick R."/>
            <person name="Kirst M."/>
            <person name="Kohler A."/>
            <person name="Kalluri U."/>
            <person name="Larimer F."/>
            <person name="Leebens-Mack J."/>
            <person name="Leple J.C."/>
            <person name="Locascio P."/>
            <person name="Lou Y."/>
            <person name="Lucas S."/>
            <person name="Martin F."/>
            <person name="Montanini B."/>
            <person name="Napoli C."/>
            <person name="Nelson D.R."/>
            <person name="Nelson C."/>
            <person name="Nieminen K."/>
            <person name="Nilsson O."/>
            <person name="Pereda V."/>
            <person name="Peter G."/>
            <person name="Philippe R."/>
            <person name="Pilate G."/>
            <person name="Poliakov A."/>
            <person name="Razumovskaya J."/>
            <person name="Richardson P."/>
            <person name="Rinaldi C."/>
            <person name="Ritland K."/>
            <person name="Rouze P."/>
            <person name="Ryaboy D."/>
            <person name="Schmutz J."/>
            <person name="Schrader J."/>
            <person name="Segerman B."/>
            <person name="Shin H."/>
            <person name="Siddiqui A."/>
            <person name="Sterky F."/>
            <person name="Terry A."/>
            <person name="Tsai C.J."/>
            <person name="Uberbacher E."/>
            <person name="Unneberg P."/>
            <person name="Vahala J."/>
            <person name="Wall K."/>
            <person name="Wessler S."/>
            <person name="Yang G."/>
            <person name="Yin T."/>
            <person name="Douglas C."/>
            <person name="Marra M."/>
            <person name="Sandberg G."/>
            <person name="Van de Peer Y."/>
            <person name="Rokhsar D."/>
        </authorList>
    </citation>
    <scope>NUCLEOTIDE SEQUENCE [LARGE SCALE GENOMIC DNA]</scope>
    <source>
        <strain evidence="2">cv. Nisqually</strain>
    </source>
</reference>
<keyword evidence="2" id="KW-1185">Reference proteome</keyword>
<evidence type="ECO:0000313" key="1">
    <source>
        <dbReference type="EMBL" id="RQP00453.1"/>
    </source>
</evidence>
<dbReference type="EMBL" id="CM009304">
    <property type="protein sequence ID" value="RQP00453.1"/>
    <property type="molecule type" value="Genomic_DNA"/>
</dbReference>
<proteinExistence type="predicted"/>
<dbReference type="InParanoid" id="A0A3N7G0X9"/>
<name>A0A3N7G0X9_POPTR</name>
<evidence type="ECO:0000313" key="2">
    <source>
        <dbReference type="Proteomes" id="UP000006729"/>
    </source>
</evidence>
<protein>
    <recommendedName>
        <fullName evidence="3">F-box associated domain-containing protein</fullName>
    </recommendedName>
</protein>
<accession>A0A3N7G0X9</accession>
<evidence type="ECO:0008006" key="3">
    <source>
        <dbReference type="Google" id="ProtNLM"/>
    </source>
</evidence>
<gene>
    <name evidence="1" type="ORF">POPTR_015G013750</name>
</gene>
<dbReference type="AlphaFoldDB" id="A0A3N7G0X9"/>
<dbReference type="Proteomes" id="UP000006729">
    <property type="component" value="Chromosome 15"/>
</dbReference>